<feature type="compositionally biased region" description="Basic residues" evidence="2">
    <location>
        <begin position="297"/>
        <end position="313"/>
    </location>
</feature>
<evidence type="ECO:0000313" key="5">
    <source>
        <dbReference type="Proteomes" id="UP001605036"/>
    </source>
</evidence>
<name>A0ABD1XG53_9MARC</name>
<proteinExistence type="predicted"/>
<feature type="region of interest" description="Disordered" evidence="2">
    <location>
        <begin position="102"/>
        <end position="313"/>
    </location>
</feature>
<feature type="compositionally biased region" description="Basic and acidic residues" evidence="2">
    <location>
        <begin position="138"/>
        <end position="149"/>
    </location>
</feature>
<feature type="region of interest" description="Disordered" evidence="2">
    <location>
        <begin position="506"/>
        <end position="561"/>
    </location>
</feature>
<sequence length="561" mass="60905">MAGLDSVAKIKKLVFDSVFKRALDVASGESLHNISFEGDNLETCKAECSGSSSTDVYTLSVSVFGDKAVGKCSCPASAKAKDGLCKHVVALLLRRNDRLQEKSARSIKVPTEEAELDEYPVENIGSPEEGGETVASPSKEREEIGHGTESETVNRSPAPRQSGSRRALPVWMLGVAGSAESEELSKTSKPKRKAPAAKPPRAPPPPTKRARRQGQPLKVSDGEDEEEDPGEIEIAEPHEEEETEEPVVEDEDNTCGKRNGQVRRSSHPRTRRNREILKQNNAGEIESIDGDENVGARKGKHSAQRRSKSRRLVGKLQEVVSDLSENEKVSSPARMKGVALQDVTDDDLLLLAQKHVANESGRSSQDAKLGNRSPVRHEEKKVSQKAVKKSSKFSFDKWKEISSQVDPGALLNTADGLDLETLTTYSHQADSQSTGQEGLLFPQDGVDEVNTILKARSADGENFTAPDADKDSITNDMLGLIFGSSLSASAVPQSQAPREHFSLDIDGESRRSLQPSSFAELPPEPVTAPPAALKKSTEESSGDFRSKKKSSLKDRIKMLLD</sequence>
<organism evidence="4 5">
    <name type="scientific">Riccia fluitans</name>
    <dbReference type="NCBI Taxonomy" id="41844"/>
    <lineage>
        <taxon>Eukaryota</taxon>
        <taxon>Viridiplantae</taxon>
        <taxon>Streptophyta</taxon>
        <taxon>Embryophyta</taxon>
        <taxon>Marchantiophyta</taxon>
        <taxon>Marchantiopsida</taxon>
        <taxon>Marchantiidae</taxon>
        <taxon>Marchantiales</taxon>
        <taxon>Ricciaceae</taxon>
        <taxon>Riccia</taxon>
    </lineage>
</organism>
<dbReference type="GO" id="GO:0008270">
    <property type="term" value="F:zinc ion binding"/>
    <property type="evidence" value="ECO:0007669"/>
    <property type="project" value="UniProtKB-KW"/>
</dbReference>
<keyword evidence="1" id="KW-0863">Zinc-finger</keyword>
<feature type="compositionally biased region" description="Acidic residues" evidence="2">
    <location>
        <begin position="222"/>
        <end position="253"/>
    </location>
</feature>
<dbReference type="Pfam" id="PF04434">
    <property type="entry name" value="SWIM"/>
    <property type="match status" value="1"/>
</dbReference>
<dbReference type="Proteomes" id="UP001605036">
    <property type="component" value="Unassembled WGS sequence"/>
</dbReference>
<keyword evidence="1" id="KW-0479">Metal-binding</keyword>
<feature type="region of interest" description="Disordered" evidence="2">
    <location>
        <begin position="356"/>
        <end position="386"/>
    </location>
</feature>
<dbReference type="PANTHER" id="PTHR36756:SF1">
    <property type="entry name" value="EXPRESSED PROTEIN"/>
    <property type="match status" value="1"/>
</dbReference>
<dbReference type="InterPro" id="IPR007527">
    <property type="entry name" value="Znf_SWIM"/>
</dbReference>
<accession>A0ABD1XG53</accession>
<dbReference type="PANTHER" id="PTHR36756">
    <property type="entry name" value="EXPRESSED PROTEIN"/>
    <property type="match status" value="1"/>
</dbReference>
<keyword evidence="5" id="KW-1185">Reference proteome</keyword>
<dbReference type="PROSITE" id="PS50966">
    <property type="entry name" value="ZF_SWIM"/>
    <property type="match status" value="1"/>
</dbReference>
<evidence type="ECO:0000259" key="3">
    <source>
        <dbReference type="PROSITE" id="PS50966"/>
    </source>
</evidence>
<evidence type="ECO:0000256" key="2">
    <source>
        <dbReference type="SAM" id="MobiDB-lite"/>
    </source>
</evidence>
<gene>
    <name evidence="4" type="ORF">R1flu_026323</name>
</gene>
<dbReference type="AlphaFoldDB" id="A0ABD1XG53"/>
<evidence type="ECO:0000313" key="4">
    <source>
        <dbReference type="EMBL" id="KAL2607750.1"/>
    </source>
</evidence>
<feature type="compositionally biased region" description="Basic residues" evidence="2">
    <location>
        <begin position="260"/>
        <end position="272"/>
    </location>
</feature>
<feature type="compositionally biased region" description="Pro residues" evidence="2">
    <location>
        <begin position="197"/>
        <end position="207"/>
    </location>
</feature>
<feature type="compositionally biased region" description="Basic and acidic residues" evidence="2">
    <location>
        <begin position="535"/>
        <end position="561"/>
    </location>
</feature>
<evidence type="ECO:0000256" key="1">
    <source>
        <dbReference type="PROSITE-ProRule" id="PRU00325"/>
    </source>
</evidence>
<reference evidence="4 5" key="1">
    <citation type="submission" date="2024-09" db="EMBL/GenBank/DDBJ databases">
        <title>Chromosome-scale assembly of Riccia fluitans.</title>
        <authorList>
            <person name="Paukszto L."/>
            <person name="Sawicki J."/>
            <person name="Karawczyk K."/>
            <person name="Piernik-Szablinska J."/>
            <person name="Szczecinska M."/>
            <person name="Mazdziarz M."/>
        </authorList>
    </citation>
    <scope>NUCLEOTIDE SEQUENCE [LARGE SCALE GENOMIC DNA]</scope>
    <source>
        <strain evidence="4">Rf_01</strain>
        <tissue evidence="4">Aerial parts of the thallus</tissue>
    </source>
</reference>
<comment type="caution">
    <text evidence="4">The sequence shown here is derived from an EMBL/GenBank/DDBJ whole genome shotgun (WGS) entry which is preliminary data.</text>
</comment>
<protein>
    <recommendedName>
        <fullName evidence="3">SWIM-type domain-containing protein</fullName>
    </recommendedName>
</protein>
<keyword evidence="1" id="KW-0862">Zinc</keyword>
<dbReference type="EMBL" id="JBHFFA010000008">
    <property type="protein sequence ID" value="KAL2607750.1"/>
    <property type="molecule type" value="Genomic_DNA"/>
</dbReference>
<feature type="compositionally biased region" description="Polar residues" evidence="2">
    <location>
        <begin position="150"/>
        <end position="164"/>
    </location>
</feature>
<feature type="domain" description="SWIM-type" evidence="3">
    <location>
        <begin position="57"/>
        <end position="96"/>
    </location>
</feature>